<accession>A0A3M6TT12</accession>
<dbReference type="Proteomes" id="UP000275408">
    <property type="component" value="Unassembled WGS sequence"/>
</dbReference>
<dbReference type="EMBL" id="RCHS01002978">
    <property type="protein sequence ID" value="RMX44471.1"/>
    <property type="molecule type" value="Genomic_DNA"/>
</dbReference>
<keyword evidence="2" id="KW-1185">Reference proteome</keyword>
<gene>
    <name evidence="1" type="ORF">pdam_00006085</name>
</gene>
<dbReference type="AlphaFoldDB" id="A0A3M6TT12"/>
<name>A0A3M6TT12_POCDA</name>
<protein>
    <submittedName>
        <fullName evidence="1">Uncharacterized protein</fullName>
    </submittedName>
</protein>
<evidence type="ECO:0000313" key="1">
    <source>
        <dbReference type="EMBL" id="RMX44471.1"/>
    </source>
</evidence>
<sequence length="136" mass="15782">MSKEGATMTVERAESLVMIVTSNFECNTMPAFRSGIKFHTDPRVSEQEQIIRLQQSKQKSPGRIFGYWLCFLLACGTNTKRTNTRQKWTQEDYIEVTFCYHKAKAHPSEGVTKDIYRIWKESNPNDRPNLTDNTNI</sequence>
<comment type="caution">
    <text evidence="1">The sequence shown here is derived from an EMBL/GenBank/DDBJ whole genome shotgun (WGS) entry which is preliminary data.</text>
</comment>
<organism evidence="1 2">
    <name type="scientific">Pocillopora damicornis</name>
    <name type="common">Cauliflower coral</name>
    <name type="synonym">Millepora damicornis</name>
    <dbReference type="NCBI Taxonomy" id="46731"/>
    <lineage>
        <taxon>Eukaryota</taxon>
        <taxon>Metazoa</taxon>
        <taxon>Cnidaria</taxon>
        <taxon>Anthozoa</taxon>
        <taxon>Hexacorallia</taxon>
        <taxon>Scleractinia</taxon>
        <taxon>Astrocoeniina</taxon>
        <taxon>Pocilloporidae</taxon>
        <taxon>Pocillopora</taxon>
    </lineage>
</organism>
<evidence type="ECO:0000313" key="2">
    <source>
        <dbReference type="Proteomes" id="UP000275408"/>
    </source>
</evidence>
<reference evidence="1 2" key="1">
    <citation type="journal article" date="2018" name="Sci. Rep.">
        <title>Comparative analysis of the Pocillopora damicornis genome highlights role of immune system in coral evolution.</title>
        <authorList>
            <person name="Cunning R."/>
            <person name="Bay R.A."/>
            <person name="Gillette P."/>
            <person name="Baker A.C."/>
            <person name="Traylor-Knowles N."/>
        </authorList>
    </citation>
    <scope>NUCLEOTIDE SEQUENCE [LARGE SCALE GENOMIC DNA]</scope>
    <source>
        <strain evidence="1">RSMAS</strain>
        <tissue evidence="1">Whole animal</tissue>
    </source>
</reference>
<proteinExistence type="predicted"/>